<sequence length="159" mass="17162">MRSRDNSTGWLRRLFGSRQPAPLDQDRRDLVVVASSFDDVEACSTVLDRAAAEDPRWEADAEAVLRHHLRLPAAAAADAASIAAQDGYRPQDPDETPSSSSPDEADATVALVLQRVQILDALHCSQERSRMAGLAQRLGGSVDGWDAMQPARESDPAGD</sequence>
<feature type="domain" description="Regulator of ribonuclease activity B" evidence="2">
    <location>
        <begin position="59"/>
        <end position="146"/>
    </location>
</feature>
<dbReference type="OrthoDB" id="4555099at2"/>
<dbReference type="RefSeq" id="WP_073365891.1">
    <property type="nucleotide sequence ID" value="NZ_FNTL01000004.1"/>
</dbReference>
<evidence type="ECO:0000256" key="1">
    <source>
        <dbReference type="SAM" id="MobiDB-lite"/>
    </source>
</evidence>
<reference evidence="4" key="1">
    <citation type="submission" date="2016-10" db="EMBL/GenBank/DDBJ databases">
        <authorList>
            <person name="Varghese N."/>
        </authorList>
    </citation>
    <scope>NUCLEOTIDE SEQUENCE [LARGE SCALE GENOMIC DNA]</scope>
    <source>
        <strain evidence="4">DSM 44719</strain>
    </source>
</reference>
<dbReference type="AlphaFoldDB" id="A0A1H4V325"/>
<feature type="region of interest" description="Disordered" evidence="1">
    <location>
        <begin position="139"/>
        <end position="159"/>
    </location>
</feature>
<protein>
    <submittedName>
        <fullName evidence="3">Regulator of ribonuclease activity B</fullName>
    </submittedName>
</protein>
<evidence type="ECO:0000313" key="4">
    <source>
        <dbReference type="Proteomes" id="UP000183407"/>
    </source>
</evidence>
<accession>A0A1H4V325</accession>
<feature type="region of interest" description="Disordered" evidence="1">
    <location>
        <begin position="80"/>
        <end position="107"/>
    </location>
</feature>
<evidence type="ECO:0000313" key="3">
    <source>
        <dbReference type="EMBL" id="SEC75048.1"/>
    </source>
</evidence>
<dbReference type="InterPro" id="IPR009671">
    <property type="entry name" value="RraB_dom"/>
</dbReference>
<organism evidence="3 4">
    <name type="scientific">Rhodococcus jostii</name>
    <dbReference type="NCBI Taxonomy" id="132919"/>
    <lineage>
        <taxon>Bacteria</taxon>
        <taxon>Bacillati</taxon>
        <taxon>Actinomycetota</taxon>
        <taxon>Actinomycetes</taxon>
        <taxon>Mycobacteriales</taxon>
        <taxon>Nocardiaceae</taxon>
        <taxon>Rhodococcus</taxon>
    </lineage>
</organism>
<dbReference type="EMBL" id="FNTL01000004">
    <property type="protein sequence ID" value="SEC75048.1"/>
    <property type="molecule type" value="Genomic_DNA"/>
</dbReference>
<dbReference type="Pfam" id="PF06877">
    <property type="entry name" value="RraB"/>
    <property type="match status" value="1"/>
</dbReference>
<gene>
    <name evidence="3" type="ORF">SAMN04490220_2476</name>
</gene>
<evidence type="ECO:0000259" key="2">
    <source>
        <dbReference type="Pfam" id="PF06877"/>
    </source>
</evidence>
<proteinExistence type="predicted"/>
<name>A0A1H4V325_RHOJO</name>
<dbReference type="Proteomes" id="UP000183407">
    <property type="component" value="Unassembled WGS sequence"/>
</dbReference>